<dbReference type="Pfam" id="PF13458">
    <property type="entry name" value="Peripla_BP_6"/>
    <property type="match status" value="1"/>
</dbReference>
<dbReference type="EMBL" id="JACHGB010000009">
    <property type="protein sequence ID" value="MBB5273816.1"/>
    <property type="molecule type" value="Genomic_DNA"/>
</dbReference>
<keyword evidence="2" id="KW-0813">Transport</keyword>
<accession>A0A7W8HLY8</accession>
<gene>
    <name evidence="7" type="ORF">HNQ70_003848</name>
</gene>
<evidence type="ECO:0000313" key="8">
    <source>
        <dbReference type="Proteomes" id="UP000532440"/>
    </source>
</evidence>
<evidence type="ECO:0000256" key="1">
    <source>
        <dbReference type="ARBA" id="ARBA00010062"/>
    </source>
</evidence>
<name>A0A7W8HLY8_9BURK</name>
<evidence type="ECO:0000256" key="4">
    <source>
        <dbReference type="ARBA" id="ARBA00022970"/>
    </source>
</evidence>
<dbReference type="AlphaFoldDB" id="A0A7W8HLY8"/>
<reference evidence="7 8" key="1">
    <citation type="submission" date="2020-08" db="EMBL/GenBank/DDBJ databases">
        <title>Genomic Encyclopedia of Type Strains, Phase IV (KMG-IV): sequencing the most valuable type-strain genomes for metagenomic binning, comparative biology and taxonomic classification.</title>
        <authorList>
            <person name="Goeker M."/>
        </authorList>
    </citation>
    <scope>NUCLEOTIDE SEQUENCE [LARGE SCALE GENOMIC DNA]</scope>
    <source>
        <strain evidence="7 8">DSM 29781</strain>
    </source>
</reference>
<comment type="caution">
    <text evidence="7">The sequence shown here is derived from an EMBL/GenBank/DDBJ whole genome shotgun (WGS) entry which is preliminary data.</text>
</comment>
<feature type="signal peptide" evidence="5">
    <location>
        <begin position="1"/>
        <end position="26"/>
    </location>
</feature>
<sequence length="393" mass="42680">MTQRREFLAAAAAGSAVFALPGLAGATQGVSKDQIVIGSLLDLSGPAVTLGKGIQNGMILRAEQVNAAGGIHGRKLKIAIEDSGYDPKKAVLGAQKLLSQDKIFAMIGSIGTPVSLPTIPLCIERNVPHLFPVTAHKGNYEPFHKLKFASFVPYQYAVELGLKELLRVNGYKRVAILHQDDEFGLEILRGAEKALGENKMALVEKTTYKRGATEFGSQMQKLRAANPDLIVLGTIVRETIGAMATGRQLGITADFFGSSAAYMPAVAKAGGKAVEGLYATSETPTPYRDNPQNSKLLNDWMDQYQARFKEEADLWAVSGWHMVDMFVNAAQKAGPGLSSESFVKTLEALTYPRTFLGTPEYGWTPTTRQGNMQTRLQQIRNGRWVTVSDFLKA</sequence>
<dbReference type="RefSeq" id="WP_183970681.1">
    <property type="nucleotide sequence ID" value="NZ_BAABEW010000005.1"/>
</dbReference>
<evidence type="ECO:0000256" key="3">
    <source>
        <dbReference type="ARBA" id="ARBA00022729"/>
    </source>
</evidence>
<keyword evidence="8" id="KW-1185">Reference proteome</keyword>
<dbReference type="Proteomes" id="UP000532440">
    <property type="component" value="Unassembled WGS sequence"/>
</dbReference>
<keyword evidence="4" id="KW-0029">Amino-acid transport</keyword>
<keyword evidence="3 5" id="KW-0732">Signal</keyword>
<dbReference type="InterPro" id="IPR000709">
    <property type="entry name" value="Leu_Ile_Val-bd"/>
</dbReference>
<proteinExistence type="inferred from homology"/>
<evidence type="ECO:0000313" key="7">
    <source>
        <dbReference type="EMBL" id="MBB5273816.1"/>
    </source>
</evidence>
<protein>
    <submittedName>
        <fullName evidence="7">Branched-chain amino acid transport system substrate-binding protein</fullName>
    </submittedName>
</protein>
<dbReference type="SUPFAM" id="SSF53822">
    <property type="entry name" value="Periplasmic binding protein-like I"/>
    <property type="match status" value="1"/>
</dbReference>
<evidence type="ECO:0000259" key="6">
    <source>
        <dbReference type="Pfam" id="PF13458"/>
    </source>
</evidence>
<dbReference type="GO" id="GO:0006865">
    <property type="term" value="P:amino acid transport"/>
    <property type="evidence" value="ECO:0007669"/>
    <property type="project" value="UniProtKB-KW"/>
</dbReference>
<evidence type="ECO:0000256" key="5">
    <source>
        <dbReference type="SAM" id="SignalP"/>
    </source>
</evidence>
<feature type="chain" id="PRO_5030913287" evidence="5">
    <location>
        <begin position="27"/>
        <end position="393"/>
    </location>
</feature>
<dbReference type="InterPro" id="IPR028081">
    <property type="entry name" value="Leu-bd"/>
</dbReference>
<dbReference type="PROSITE" id="PS51318">
    <property type="entry name" value="TAT"/>
    <property type="match status" value="1"/>
</dbReference>
<feature type="domain" description="Leucine-binding protein" evidence="6">
    <location>
        <begin position="34"/>
        <end position="382"/>
    </location>
</feature>
<dbReference type="Gene3D" id="3.40.50.2300">
    <property type="match status" value="2"/>
</dbReference>
<dbReference type="CDD" id="cd06343">
    <property type="entry name" value="PBP1_ABC_ligand_binding-like"/>
    <property type="match status" value="1"/>
</dbReference>
<organism evidence="7 8">
    <name type="scientific">Quisquiliibacterium transsilvanicum</name>
    <dbReference type="NCBI Taxonomy" id="1549638"/>
    <lineage>
        <taxon>Bacteria</taxon>
        <taxon>Pseudomonadati</taxon>
        <taxon>Pseudomonadota</taxon>
        <taxon>Betaproteobacteria</taxon>
        <taxon>Burkholderiales</taxon>
        <taxon>Burkholderiaceae</taxon>
        <taxon>Quisquiliibacterium</taxon>
    </lineage>
</organism>
<dbReference type="InterPro" id="IPR006311">
    <property type="entry name" value="TAT_signal"/>
</dbReference>
<dbReference type="PRINTS" id="PR00337">
    <property type="entry name" value="LEUILEVALBP"/>
</dbReference>
<dbReference type="InterPro" id="IPR028082">
    <property type="entry name" value="Peripla_BP_I"/>
</dbReference>
<dbReference type="PANTHER" id="PTHR47235">
    <property type="entry name" value="BLR6548 PROTEIN"/>
    <property type="match status" value="1"/>
</dbReference>
<dbReference type="PANTHER" id="PTHR47235:SF1">
    <property type="entry name" value="BLR6548 PROTEIN"/>
    <property type="match status" value="1"/>
</dbReference>
<comment type="similarity">
    <text evidence="1">Belongs to the leucine-binding protein family.</text>
</comment>
<evidence type="ECO:0000256" key="2">
    <source>
        <dbReference type="ARBA" id="ARBA00022448"/>
    </source>
</evidence>